<dbReference type="InterPro" id="IPR003593">
    <property type="entry name" value="AAA+_ATPase"/>
</dbReference>
<dbReference type="PROSITE" id="PS00211">
    <property type="entry name" value="ABC_TRANSPORTER_1"/>
    <property type="match status" value="2"/>
</dbReference>
<feature type="domain" description="ABC transporter" evidence="3">
    <location>
        <begin position="326"/>
        <end position="544"/>
    </location>
</feature>
<reference evidence="4" key="1">
    <citation type="submission" date="2022-03" db="EMBL/GenBank/DDBJ databases">
        <title>Genome Identification and Characterization of new species Bdellovibrio reynosense LBG001 sp. nov. from a Mexico soil sample.</title>
        <authorList>
            <person name="Camilli A."/>
            <person name="Ajao Y."/>
            <person name="Guo X."/>
        </authorList>
    </citation>
    <scope>NUCLEOTIDE SEQUENCE</scope>
    <source>
        <strain evidence="4">LBG001</strain>
    </source>
</reference>
<dbReference type="CDD" id="cd03221">
    <property type="entry name" value="ABCF_EF-3"/>
    <property type="match status" value="2"/>
</dbReference>
<feature type="domain" description="ABC transporter" evidence="3">
    <location>
        <begin position="2"/>
        <end position="259"/>
    </location>
</feature>
<dbReference type="PANTHER" id="PTHR42855:SF2">
    <property type="entry name" value="DRUG RESISTANCE ABC TRANSPORTER,ATP-BINDING PROTEIN"/>
    <property type="match status" value="1"/>
</dbReference>
<dbReference type="EMBL" id="CP093442">
    <property type="protein sequence ID" value="UOF02495.1"/>
    <property type="molecule type" value="Genomic_DNA"/>
</dbReference>
<organism evidence="4 5">
    <name type="scientific">Bdellovibrio reynosensis</name>
    <dbReference type="NCBI Taxonomy" id="2835041"/>
    <lineage>
        <taxon>Bacteria</taxon>
        <taxon>Pseudomonadati</taxon>
        <taxon>Bdellovibrionota</taxon>
        <taxon>Bdellovibrionia</taxon>
        <taxon>Bdellovibrionales</taxon>
        <taxon>Pseudobdellovibrionaceae</taxon>
        <taxon>Bdellovibrio</taxon>
    </lineage>
</organism>
<keyword evidence="1" id="KW-0547">Nucleotide-binding</keyword>
<dbReference type="InterPro" id="IPR051309">
    <property type="entry name" value="ABCF_ATPase"/>
</dbReference>
<dbReference type="InterPro" id="IPR027417">
    <property type="entry name" value="P-loop_NTPase"/>
</dbReference>
<dbReference type="SUPFAM" id="SSF52540">
    <property type="entry name" value="P-loop containing nucleoside triphosphate hydrolases"/>
    <property type="match status" value="2"/>
</dbReference>
<proteinExistence type="predicted"/>
<gene>
    <name evidence="4" type="ORF">MNR06_05965</name>
</gene>
<dbReference type="GO" id="GO:0005524">
    <property type="term" value="F:ATP binding"/>
    <property type="evidence" value="ECO:0007669"/>
    <property type="project" value="UniProtKB-KW"/>
</dbReference>
<name>A0ABY4CC22_9BACT</name>
<evidence type="ECO:0000256" key="1">
    <source>
        <dbReference type="ARBA" id="ARBA00022741"/>
    </source>
</evidence>
<dbReference type="InterPro" id="IPR003439">
    <property type="entry name" value="ABC_transporter-like_ATP-bd"/>
</dbReference>
<dbReference type="RefSeq" id="WP_243540037.1">
    <property type="nucleotide sequence ID" value="NZ_CP093442.1"/>
</dbReference>
<dbReference type="Pfam" id="PF00005">
    <property type="entry name" value="ABC_tran"/>
    <property type="match status" value="2"/>
</dbReference>
<dbReference type="InterPro" id="IPR017871">
    <property type="entry name" value="ABC_transporter-like_CS"/>
</dbReference>
<keyword evidence="2 4" id="KW-0067">ATP-binding</keyword>
<dbReference type="Proteomes" id="UP000830116">
    <property type="component" value="Chromosome"/>
</dbReference>
<keyword evidence="5" id="KW-1185">Reference proteome</keyword>
<protein>
    <submittedName>
        <fullName evidence="4">ATP-binding cassette domain-containing protein</fullName>
    </submittedName>
</protein>
<evidence type="ECO:0000313" key="4">
    <source>
        <dbReference type="EMBL" id="UOF02495.1"/>
    </source>
</evidence>
<dbReference type="Pfam" id="PF12848">
    <property type="entry name" value="ABC_tran_Xtn"/>
    <property type="match status" value="1"/>
</dbReference>
<evidence type="ECO:0000313" key="5">
    <source>
        <dbReference type="Proteomes" id="UP000830116"/>
    </source>
</evidence>
<dbReference type="Gene3D" id="3.40.50.300">
    <property type="entry name" value="P-loop containing nucleotide triphosphate hydrolases"/>
    <property type="match status" value="2"/>
</dbReference>
<accession>A0ABY4CC22</accession>
<dbReference type="PROSITE" id="PS50893">
    <property type="entry name" value="ABC_TRANSPORTER_2"/>
    <property type="match status" value="2"/>
</dbReference>
<dbReference type="SMART" id="SM00382">
    <property type="entry name" value="AAA"/>
    <property type="match status" value="2"/>
</dbReference>
<evidence type="ECO:0000259" key="3">
    <source>
        <dbReference type="PROSITE" id="PS50893"/>
    </source>
</evidence>
<sequence>MIHLSNISKQHGNKILYKNGSFQINAGEKIGLVGPNGAGKTTIFRIITGEEGVDGGTISKSDRTVIGYFSQNIEEMKGRSAIEEVKSAVGNIGDMQARMQEFEAKLCDPDLDPDEMNKILETYGELQAEFERLGGYDLESRAAEILTGLGIGPDDYHRPSESFSGGWKMRIALAKILVLNPEVLLMDEPTNHLDVESIVWLEEWLVNFKGAILMTSHDRDFMNRLVSKIVEIANKTITVYGGNYDFYERERDIRKEQLIAAAKRQEDMLAKEEEFIARFAARASHAAQVQSRVKKLEKIDRIEIPPEEAEIKFEWPVPPRGGDEVVKLEGLGKIWQRDDGKEKLVFSGANALVKRMDRIAVVGVNGAGKSTMLKIIAGHTEATNGKSTLGASINVGYFSQNSLDVLDPKATILDEVHSRIPNAGMGFVRSLLGAFKFSGEEAEKKISILSGGEKSRVVLACILAQPVNLLILDEPTNHLDIKSREVLLEAIKNFPGTVMIVSHDRHFLREVTTRVFEVDKSQLRIYEGNYEYYAHKKQEELAAR</sequence>
<dbReference type="InterPro" id="IPR032781">
    <property type="entry name" value="ABC_tran_Xtn"/>
</dbReference>
<dbReference type="PANTHER" id="PTHR42855">
    <property type="entry name" value="ABC TRANSPORTER ATP-BINDING SUBUNIT"/>
    <property type="match status" value="1"/>
</dbReference>
<evidence type="ECO:0000256" key="2">
    <source>
        <dbReference type="ARBA" id="ARBA00022840"/>
    </source>
</evidence>